<evidence type="ECO:0000313" key="17">
    <source>
        <dbReference type="EMBL" id="VBB08044.1"/>
    </source>
</evidence>
<keyword evidence="8 15" id="KW-0547">Nucleotide-binding</keyword>
<dbReference type="CDD" id="cd02064">
    <property type="entry name" value="FAD_synthetase_N"/>
    <property type="match status" value="1"/>
</dbReference>
<comment type="pathway">
    <text evidence="2 15">Cofactor biosynthesis; FAD biosynthesis; FAD from FMN: step 1/1.</text>
</comment>
<evidence type="ECO:0000256" key="9">
    <source>
        <dbReference type="ARBA" id="ARBA00022777"/>
    </source>
</evidence>
<dbReference type="GO" id="GO:0009231">
    <property type="term" value="P:riboflavin biosynthetic process"/>
    <property type="evidence" value="ECO:0007669"/>
    <property type="project" value="InterPro"/>
</dbReference>
<dbReference type="Pfam" id="PF06574">
    <property type="entry name" value="FAD_syn"/>
    <property type="match status" value="1"/>
</dbReference>
<keyword evidence="10 15" id="KW-0274">FAD</keyword>
<comment type="function">
    <text evidence="1">Catalyzes the phosphorylation of riboflavin to FMN followed by the adenylation of FMN to FAD.</text>
</comment>
<keyword evidence="7 15" id="KW-0548">Nucleotidyltransferase</keyword>
<evidence type="ECO:0000256" key="14">
    <source>
        <dbReference type="ARBA" id="ARBA00049494"/>
    </source>
</evidence>
<dbReference type="SUPFAM" id="SSF82114">
    <property type="entry name" value="Riboflavin kinase-like"/>
    <property type="match status" value="1"/>
</dbReference>
<evidence type="ECO:0000256" key="4">
    <source>
        <dbReference type="ARBA" id="ARBA00022630"/>
    </source>
</evidence>
<dbReference type="UniPathway" id="UPA00277">
    <property type="reaction ID" value="UER00407"/>
</dbReference>
<evidence type="ECO:0000259" key="16">
    <source>
        <dbReference type="SMART" id="SM00904"/>
    </source>
</evidence>
<dbReference type="PANTHER" id="PTHR22749:SF6">
    <property type="entry name" value="RIBOFLAVIN KINASE"/>
    <property type="match status" value="1"/>
</dbReference>
<dbReference type="Proteomes" id="UP000277811">
    <property type="component" value="Unassembled WGS sequence"/>
</dbReference>
<name>A0A498R940_9FIRM</name>
<keyword evidence="4 15" id="KW-0285">Flavoprotein</keyword>
<comment type="similarity">
    <text evidence="15">Belongs to the ribF family.</text>
</comment>
<protein>
    <recommendedName>
        <fullName evidence="15">Riboflavin biosynthesis protein</fullName>
    </recommendedName>
    <domain>
        <recommendedName>
            <fullName evidence="15">Riboflavin kinase</fullName>
            <ecNumber evidence="15">2.7.1.26</ecNumber>
        </recommendedName>
        <alternativeName>
            <fullName evidence="15">Flavokinase</fullName>
        </alternativeName>
    </domain>
    <domain>
        <recommendedName>
            <fullName evidence="15">FMN adenylyltransferase</fullName>
            <ecNumber evidence="15">2.7.7.2</ecNumber>
        </recommendedName>
        <alternativeName>
            <fullName evidence="15">FAD pyrophosphorylase</fullName>
        </alternativeName>
        <alternativeName>
            <fullName evidence="15">FAD synthase</fullName>
        </alternativeName>
    </domain>
</protein>
<feature type="domain" description="Riboflavin kinase" evidence="16">
    <location>
        <begin position="182"/>
        <end position="306"/>
    </location>
</feature>
<evidence type="ECO:0000313" key="18">
    <source>
        <dbReference type="Proteomes" id="UP000277811"/>
    </source>
</evidence>
<dbReference type="Gene3D" id="2.40.30.30">
    <property type="entry name" value="Riboflavin kinase-like"/>
    <property type="match status" value="1"/>
</dbReference>
<dbReference type="SUPFAM" id="SSF52374">
    <property type="entry name" value="Nucleotidylyl transferase"/>
    <property type="match status" value="1"/>
</dbReference>
<dbReference type="PIRSF" id="PIRSF004491">
    <property type="entry name" value="FAD_Synth"/>
    <property type="match status" value="1"/>
</dbReference>
<dbReference type="AlphaFoldDB" id="A0A498R940"/>
<evidence type="ECO:0000256" key="6">
    <source>
        <dbReference type="ARBA" id="ARBA00022679"/>
    </source>
</evidence>
<evidence type="ECO:0000256" key="2">
    <source>
        <dbReference type="ARBA" id="ARBA00004726"/>
    </source>
</evidence>
<sequence>MKIYTQMTKLRGSFPAVSVALGTFDGIHLGHQKIISRVVNLARSSGGTSVVFTFSNHPLAVLAPEHCPPQIVSQQDKAALIEKLGVDVLLTIPFTREFLRLSPAAFITMLADNLGPRHVVVGPNYSFGYQGAGTPDVLQQAGRENSFSVEVHESVYVETMLVSSTLIRQCITEGNIRQATMLLGRLPCVTGTVIAGDQRGRTLGYPTANLAVDANLVLPADGVYAVRVNNQKNQYYGVANIGKNPTFQGSERRLEVYILDYTANLYGQVLTVEFVERIRSEIRFATTDELKRQIGQDVAAVRSYFNILSR</sequence>
<reference evidence="17 18" key="1">
    <citation type="submission" date="2018-06" db="EMBL/GenBank/DDBJ databases">
        <authorList>
            <person name="Strepis N."/>
        </authorList>
    </citation>
    <scope>NUCLEOTIDE SEQUENCE [LARGE SCALE GENOMIC DNA]</scope>
    <source>
        <strain evidence="17">LUCI</strain>
    </source>
</reference>
<keyword evidence="6 15" id="KW-0808">Transferase</keyword>
<dbReference type="EC" id="2.7.7.2" evidence="15"/>
<evidence type="ECO:0000256" key="3">
    <source>
        <dbReference type="ARBA" id="ARBA00005201"/>
    </source>
</evidence>
<evidence type="ECO:0000256" key="1">
    <source>
        <dbReference type="ARBA" id="ARBA00002121"/>
    </source>
</evidence>
<gene>
    <name evidence="17" type="ORF">LUCI_3309</name>
</gene>
<keyword evidence="9 15" id="KW-0418">Kinase</keyword>
<keyword evidence="12" id="KW-0511">Multifunctional enzyme</keyword>
<dbReference type="PANTHER" id="PTHR22749">
    <property type="entry name" value="RIBOFLAVIN KINASE/FMN ADENYLYLTRANSFERASE"/>
    <property type="match status" value="1"/>
</dbReference>
<evidence type="ECO:0000256" key="13">
    <source>
        <dbReference type="ARBA" id="ARBA00047880"/>
    </source>
</evidence>
<dbReference type="GO" id="GO:0003919">
    <property type="term" value="F:FMN adenylyltransferase activity"/>
    <property type="evidence" value="ECO:0007669"/>
    <property type="project" value="UniProtKB-UniRule"/>
</dbReference>
<dbReference type="InterPro" id="IPR023468">
    <property type="entry name" value="Riboflavin_kinase"/>
</dbReference>
<evidence type="ECO:0000256" key="8">
    <source>
        <dbReference type="ARBA" id="ARBA00022741"/>
    </source>
</evidence>
<comment type="catalytic activity">
    <reaction evidence="14 15">
        <text>FMN + ATP + H(+) = FAD + diphosphate</text>
        <dbReference type="Rhea" id="RHEA:17237"/>
        <dbReference type="ChEBI" id="CHEBI:15378"/>
        <dbReference type="ChEBI" id="CHEBI:30616"/>
        <dbReference type="ChEBI" id="CHEBI:33019"/>
        <dbReference type="ChEBI" id="CHEBI:57692"/>
        <dbReference type="ChEBI" id="CHEBI:58210"/>
        <dbReference type="EC" id="2.7.7.2"/>
    </reaction>
</comment>
<evidence type="ECO:0000256" key="7">
    <source>
        <dbReference type="ARBA" id="ARBA00022695"/>
    </source>
</evidence>
<comment type="pathway">
    <text evidence="3 15">Cofactor biosynthesis; FMN biosynthesis; FMN from riboflavin (ATP route): step 1/1.</text>
</comment>
<dbReference type="InterPro" id="IPR015864">
    <property type="entry name" value="FAD_synthase"/>
</dbReference>
<dbReference type="NCBIfam" id="NF004162">
    <property type="entry name" value="PRK05627.1-5"/>
    <property type="match status" value="1"/>
</dbReference>
<dbReference type="FunFam" id="2.40.30.30:FF:000003">
    <property type="entry name" value="Riboflavin biosynthesis protein"/>
    <property type="match status" value="1"/>
</dbReference>
<comment type="catalytic activity">
    <reaction evidence="13 15">
        <text>riboflavin + ATP = FMN + ADP + H(+)</text>
        <dbReference type="Rhea" id="RHEA:14357"/>
        <dbReference type="ChEBI" id="CHEBI:15378"/>
        <dbReference type="ChEBI" id="CHEBI:30616"/>
        <dbReference type="ChEBI" id="CHEBI:57986"/>
        <dbReference type="ChEBI" id="CHEBI:58210"/>
        <dbReference type="ChEBI" id="CHEBI:456216"/>
        <dbReference type="EC" id="2.7.1.26"/>
    </reaction>
</comment>
<dbReference type="EC" id="2.7.1.26" evidence="15"/>
<dbReference type="GO" id="GO:0005524">
    <property type="term" value="F:ATP binding"/>
    <property type="evidence" value="ECO:0007669"/>
    <property type="project" value="UniProtKB-UniRule"/>
</dbReference>
<keyword evidence="5 15" id="KW-0288">FMN</keyword>
<dbReference type="NCBIfam" id="NF004160">
    <property type="entry name" value="PRK05627.1-3"/>
    <property type="match status" value="1"/>
</dbReference>
<evidence type="ECO:0000256" key="11">
    <source>
        <dbReference type="ARBA" id="ARBA00022840"/>
    </source>
</evidence>
<dbReference type="InterPro" id="IPR015865">
    <property type="entry name" value="Riboflavin_kinase_bac/euk"/>
</dbReference>
<dbReference type="FunFam" id="3.40.50.620:FF:000021">
    <property type="entry name" value="Riboflavin biosynthesis protein"/>
    <property type="match status" value="1"/>
</dbReference>
<dbReference type="InterPro" id="IPR023465">
    <property type="entry name" value="Riboflavin_kinase_dom_sf"/>
</dbReference>
<dbReference type="OrthoDB" id="9803667at2"/>
<dbReference type="GO" id="GO:0006747">
    <property type="term" value="P:FAD biosynthetic process"/>
    <property type="evidence" value="ECO:0007669"/>
    <property type="project" value="UniProtKB-UniRule"/>
</dbReference>
<dbReference type="InterPro" id="IPR002606">
    <property type="entry name" value="Riboflavin_kinase_bac"/>
</dbReference>
<dbReference type="Pfam" id="PF01687">
    <property type="entry name" value="Flavokinase"/>
    <property type="match status" value="1"/>
</dbReference>
<keyword evidence="18" id="KW-1185">Reference proteome</keyword>
<dbReference type="Gene3D" id="3.40.50.620">
    <property type="entry name" value="HUPs"/>
    <property type="match status" value="1"/>
</dbReference>
<dbReference type="GO" id="GO:0009398">
    <property type="term" value="P:FMN biosynthetic process"/>
    <property type="evidence" value="ECO:0007669"/>
    <property type="project" value="UniProtKB-UniRule"/>
</dbReference>
<dbReference type="SMART" id="SM00904">
    <property type="entry name" value="Flavokinase"/>
    <property type="match status" value="1"/>
</dbReference>
<organism evidence="17 18">
    <name type="scientific">Lucifera butyrica</name>
    <dbReference type="NCBI Taxonomy" id="1351585"/>
    <lineage>
        <taxon>Bacteria</taxon>
        <taxon>Bacillati</taxon>
        <taxon>Bacillota</taxon>
        <taxon>Negativicutes</taxon>
        <taxon>Veillonellales</taxon>
        <taxon>Veillonellaceae</taxon>
        <taxon>Lucifera</taxon>
    </lineage>
</organism>
<dbReference type="UniPathway" id="UPA00276">
    <property type="reaction ID" value="UER00406"/>
</dbReference>
<proteinExistence type="inferred from homology"/>
<evidence type="ECO:0000256" key="5">
    <source>
        <dbReference type="ARBA" id="ARBA00022643"/>
    </source>
</evidence>
<dbReference type="NCBIfam" id="TIGR00083">
    <property type="entry name" value="ribF"/>
    <property type="match status" value="1"/>
</dbReference>
<evidence type="ECO:0000256" key="12">
    <source>
        <dbReference type="ARBA" id="ARBA00023268"/>
    </source>
</evidence>
<keyword evidence="11 15" id="KW-0067">ATP-binding</keyword>
<dbReference type="InterPro" id="IPR014729">
    <property type="entry name" value="Rossmann-like_a/b/a_fold"/>
</dbReference>
<dbReference type="EMBL" id="UPPP01000083">
    <property type="protein sequence ID" value="VBB08044.1"/>
    <property type="molecule type" value="Genomic_DNA"/>
</dbReference>
<accession>A0A498R940</accession>
<evidence type="ECO:0000256" key="15">
    <source>
        <dbReference type="PIRNR" id="PIRNR004491"/>
    </source>
</evidence>
<evidence type="ECO:0000256" key="10">
    <source>
        <dbReference type="ARBA" id="ARBA00022827"/>
    </source>
</evidence>
<dbReference type="GO" id="GO:0008531">
    <property type="term" value="F:riboflavin kinase activity"/>
    <property type="evidence" value="ECO:0007669"/>
    <property type="project" value="UniProtKB-UniRule"/>
</dbReference>